<accession>A0A811U7I3</accession>
<keyword evidence="2" id="KW-1133">Transmembrane helix</keyword>
<protein>
    <submittedName>
        <fullName evidence="3">(Mediterranean fruit fly) hypothetical protein</fullName>
    </submittedName>
</protein>
<dbReference type="AlphaFoldDB" id="A0A811U7I3"/>
<sequence length="101" mass="11782">MKKKTQTHCEEKTTAQKSVGSRGKAVKQIRIDYWREIHASVILNFLPTNARLAEWPNKGIIERFRRWVVTVLLGGAINWNATWCFLVVMVDICCWSYSNIR</sequence>
<evidence type="ECO:0000256" key="1">
    <source>
        <dbReference type="SAM" id="MobiDB-lite"/>
    </source>
</evidence>
<keyword evidence="2" id="KW-0812">Transmembrane</keyword>
<name>A0A811U7I3_CERCA</name>
<keyword evidence="4" id="KW-1185">Reference proteome</keyword>
<proteinExistence type="predicted"/>
<feature type="transmembrane region" description="Helical" evidence="2">
    <location>
        <begin position="67"/>
        <end position="90"/>
    </location>
</feature>
<evidence type="ECO:0000313" key="4">
    <source>
        <dbReference type="Proteomes" id="UP000606786"/>
    </source>
</evidence>
<evidence type="ECO:0000256" key="2">
    <source>
        <dbReference type="SAM" id="Phobius"/>
    </source>
</evidence>
<keyword evidence="2" id="KW-0472">Membrane</keyword>
<comment type="caution">
    <text evidence="3">The sequence shown here is derived from an EMBL/GenBank/DDBJ whole genome shotgun (WGS) entry which is preliminary data.</text>
</comment>
<dbReference type="Proteomes" id="UP000606786">
    <property type="component" value="Unassembled WGS sequence"/>
</dbReference>
<dbReference type="EMBL" id="CAJHJT010000001">
    <property type="protein sequence ID" value="CAD6993225.1"/>
    <property type="molecule type" value="Genomic_DNA"/>
</dbReference>
<organism evidence="3 4">
    <name type="scientific">Ceratitis capitata</name>
    <name type="common">Mediterranean fruit fly</name>
    <name type="synonym">Tephritis capitata</name>
    <dbReference type="NCBI Taxonomy" id="7213"/>
    <lineage>
        <taxon>Eukaryota</taxon>
        <taxon>Metazoa</taxon>
        <taxon>Ecdysozoa</taxon>
        <taxon>Arthropoda</taxon>
        <taxon>Hexapoda</taxon>
        <taxon>Insecta</taxon>
        <taxon>Pterygota</taxon>
        <taxon>Neoptera</taxon>
        <taxon>Endopterygota</taxon>
        <taxon>Diptera</taxon>
        <taxon>Brachycera</taxon>
        <taxon>Muscomorpha</taxon>
        <taxon>Tephritoidea</taxon>
        <taxon>Tephritidae</taxon>
        <taxon>Ceratitis</taxon>
        <taxon>Ceratitis</taxon>
    </lineage>
</organism>
<evidence type="ECO:0000313" key="3">
    <source>
        <dbReference type="EMBL" id="CAD6993225.1"/>
    </source>
</evidence>
<reference evidence="3" key="1">
    <citation type="submission" date="2020-11" db="EMBL/GenBank/DDBJ databases">
        <authorList>
            <person name="Whitehead M."/>
        </authorList>
    </citation>
    <scope>NUCLEOTIDE SEQUENCE</scope>
    <source>
        <strain evidence="3">EGII</strain>
    </source>
</reference>
<feature type="region of interest" description="Disordered" evidence="1">
    <location>
        <begin position="1"/>
        <end position="21"/>
    </location>
</feature>
<gene>
    <name evidence="3" type="ORF">CCAP1982_LOCUS2044</name>
</gene>